<gene>
    <name evidence="4" type="ORF">HanXRQr2_Chr05g0205311</name>
</gene>
<dbReference type="Gene3D" id="3.30.200.20">
    <property type="entry name" value="Phosphorylase Kinase, domain 1"/>
    <property type="match status" value="1"/>
</dbReference>
<feature type="domain" description="Protein kinase" evidence="3">
    <location>
        <begin position="1"/>
        <end position="70"/>
    </location>
</feature>
<reference evidence="4" key="1">
    <citation type="journal article" date="2017" name="Nature">
        <title>The sunflower genome provides insights into oil metabolism, flowering and Asterid evolution.</title>
        <authorList>
            <person name="Badouin H."/>
            <person name="Gouzy J."/>
            <person name="Grassa C.J."/>
            <person name="Murat F."/>
            <person name="Staton S.E."/>
            <person name="Cottret L."/>
            <person name="Lelandais-Briere C."/>
            <person name="Owens G.L."/>
            <person name="Carrere S."/>
            <person name="Mayjonade B."/>
            <person name="Legrand L."/>
            <person name="Gill N."/>
            <person name="Kane N.C."/>
            <person name="Bowers J.E."/>
            <person name="Hubner S."/>
            <person name="Bellec A."/>
            <person name="Berard A."/>
            <person name="Berges H."/>
            <person name="Blanchet N."/>
            <person name="Boniface M.C."/>
            <person name="Brunel D."/>
            <person name="Catrice O."/>
            <person name="Chaidir N."/>
            <person name="Claudel C."/>
            <person name="Donnadieu C."/>
            <person name="Faraut T."/>
            <person name="Fievet G."/>
            <person name="Helmstetter N."/>
            <person name="King M."/>
            <person name="Knapp S.J."/>
            <person name="Lai Z."/>
            <person name="Le Paslier M.C."/>
            <person name="Lippi Y."/>
            <person name="Lorenzon L."/>
            <person name="Mandel J.R."/>
            <person name="Marage G."/>
            <person name="Marchand G."/>
            <person name="Marquand E."/>
            <person name="Bret-Mestries E."/>
            <person name="Morien E."/>
            <person name="Nambeesan S."/>
            <person name="Nguyen T."/>
            <person name="Pegot-Espagnet P."/>
            <person name="Pouilly N."/>
            <person name="Raftis F."/>
            <person name="Sallet E."/>
            <person name="Schiex T."/>
            <person name="Thomas J."/>
            <person name="Vandecasteele C."/>
            <person name="Vares D."/>
            <person name="Vear F."/>
            <person name="Vautrin S."/>
            <person name="Crespi M."/>
            <person name="Mangin B."/>
            <person name="Burke J.M."/>
            <person name="Salse J."/>
            <person name="Munos S."/>
            <person name="Vincourt P."/>
            <person name="Rieseberg L.H."/>
            <person name="Langlade N.B."/>
        </authorList>
    </citation>
    <scope>NUCLEOTIDE SEQUENCE</scope>
    <source>
        <tissue evidence="4">Leaves</tissue>
    </source>
</reference>
<reference evidence="4" key="2">
    <citation type="submission" date="2020-06" db="EMBL/GenBank/DDBJ databases">
        <title>Helianthus annuus Genome sequencing and assembly Release 2.</title>
        <authorList>
            <person name="Gouzy J."/>
            <person name="Langlade N."/>
            <person name="Munos S."/>
        </authorList>
    </citation>
    <scope>NUCLEOTIDE SEQUENCE</scope>
    <source>
        <tissue evidence="4">Leaves</tissue>
    </source>
</reference>
<dbReference type="SUPFAM" id="SSF56112">
    <property type="entry name" value="Protein kinase-like (PK-like)"/>
    <property type="match status" value="1"/>
</dbReference>
<dbReference type="EMBL" id="MNCJ02000320">
    <property type="protein sequence ID" value="KAF5805117.1"/>
    <property type="molecule type" value="Genomic_DNA"/>
</dbReference>
<evidence type="ECO:0000313" key="4">
    <source>
        <dbReference type="EMBL" id="KAF5805117.1"/>
    </source>
</evidence>
<evidence type="ECO:0000256" key="1">
    <source>
        <dbReference type="ARBA" id="ARBA00022741"/>
    </source>
</evidence>
<evidence type="ECO:0000256" key="2">
    <source>
        <dbReference type="ARBA" id="ARBA00022840"/>
    </source>
</evidence>
<protein>
    <submittedName>
        <fullName evidence="4">Cyclin-dependent kinase CMGC-CDK-CRK7-CDK9 family</fullName>
        <ecNumber evidence="4">2.7.11.22</ecNumber>
    </submittedName>
</protein>
<dbReference type="PANTHER" id="PTHR24056:SF397">
    <property type="entry name" value="OS11G0242500 PROTEIN"/>
    <property type="match status" value="1"/>
</dbReference>
<keyword evidence="5" id="KW-1185">Reference proteome</keyword>
<evidence type="ECO:0000259" key="3">
    <source>
        <dbReference type="PROSITE" id="PS50011"/>
    </source>
</evidence>
<dbReference type="EC" id="2.7.11.22" evidence="4"/>
<dbReference type="GO" id="GO:0005524">
    <property type="term" value="F:ATP binding"/>
    <property type="evidence" value="ECO:0007669"/>
    <property type="project" value="UniProtKB-KW"/>
</dbReference>
<dbReference type="PROSITE" id="PS50011">
    <property type="entry name" value="PROTEIN_KINASE_DOM"/>
    <property type="match status" value="1"/>
</dbReference>
<organism evidence="4 5">
    <name type="scientific">Helianthus annuus</name>
    <name type="common">Common sunflower</name>
    <dbReference type="NCBI Taxonomy" id="4232"/>
    <lineage>
        <taxon>Eukaryota</taxon>
        <taxon>Viridiplantae</taxon>
        <taxon>Streptophyta</taxon>
        <taxon>Embryophyta</taxon>
        <taxon>Tracheophyta</taxon>
        <taxon>Spermatophyta</taxon>
        <taxon>Magnoliopsida</taxon>
        <taxon>eudicotyledons</taxon>
        <taxon>Gunneridae</taxon>
        <taxon>Pentapetalae</taxon>
        <taxon>asterids</taxon>
        <taxon>campanulids</taxon>
        <taxon>Asterales</taxon>
        <taxon>Asteraceae</taxon>
        <taxon>Asteroideae</taxon>
        <taxon>Heliantheae alliance</taxon>
        <taxon>Heliantheae</taxon>
        <taxon>Helianthus</taxon>
    </lineage>
</organism>
<dbReference type="AlphaFoldDB" id="A0A9K3NLN0"/>
<dbReference type="Proteomes" id="UP000215914">
    <property type="component" value="Unassembled WGS sequence"/>
</dbReference>
<dbReference type="PANTHER" id="PTHR24056">
    <property type="entry name" value="CELL DIVISION PROTEIN KINASE"/>
    <property type="match status" value="1"/>
</dbReference>
<keyword evidence="2" id="KW-0067">ATP-binding</keyword>
<dbReference type="Gramene" id="mRNA:HanXRQr2_Chr05g0205311">
    <property type="protein sequence ID" value="CDS:HanXRQr2_Chr05g0205311.1"/>
    <property type="gene ID" value="HanXRQr2_Chr05g0205311"/>
</dbReference>
<dbReference type="InterPro" id="IPR050108">
    <property type="entry name" value="CDK"/>
</dbReference>
<dbReference type="InterPro" id="IPR011009">
    <property type="entry name" value="Kinase-like_dom_sf"/>
</dbReference>
<evidence type="ECO:0000313" key="5">
    <source>
        <dbReference type="Proteomes" id="UP000215914"/>
    </source>
</evidence>
<accession>A0A9K3NLN0</accession>
<comment type="caution">
    <text evidence="4">The sequence shown here is derived from an EMBL/GenBank/DDBJ whole genome shotgun (WGS) entry which is preliminary data.</text>
</comment>
<keyword evidence="4" id="KW-0808">Transferase</keyword>
<keyword evidence="4" id="KW-0418">Kinase</keyword>
<keyword evidence="1" id="KW-0547">Nucleotide-binding</keyword>
<sequence>MDQIEHYGNMYKARDIQTGHFFALKRFRYDRSDPESVKRMAMEIAILRHLDHPNVIKLEGIVTSRTSQSY</sequence>
<dbReference type="GO" id="GO:0004693">
    <property type="term" value="F:cyclin-dependent protein serine/threonine kinase activity"/>
    <property type="evidence" value="ECO:0007669"/>
    <property type="project" value="UniProtKB-EC"/>
</dbReference>
<dbReference type="InterPro" id="IPR000719">
    <property type="entry name" value="Prot_kinase_dom"/>
</dbReference>
<dbReference type="Pfam" id="PF00069">
    <property type="entry name" value="Pkinase"/>
    <property type="match status" value="1"/>
</dbReference>
<name>A0A9K3NLN0_HELAN</name>
<proteinExistence type="predicted"/>